<protein>
    <submittedName>
        <fullName evidence="2">Uncharacterized protein</fullName>
    </submittedName>
</protein>
<accession>A0A2V3ITC9</accession>
<dbReference type="AlphaFoldDB" id="A0A2V3ITC9"/>
<gene>
    <name evidence="2" type="ORF">BWQ96_05890</name>
</gene>
<reference evidence="2 3" key="1">
    <citation type="journal article" date="2018" name="Mol. Biol. Evol.">
        <title>Analysis of the draft genome of the red seaweed Gracilariopsis chorda provides insights into genome size evolution in Rhodophyta.</title>
        <authorList>
            <person name="Lee J."/>
            <person name="Yang E.C."/>
            <person name="Graf L."/>
            <person name="Yang J.H."/>
            <person name="Qiu H."/>
            <person name="Zel Zion U."/>
            <person name="Chan C.X."/>
            <person name="Stephens T.G."/>
            <person name="Weber A.P.M."/>
            <person name="Boo G.H."/>
            <person name="Boo S.M."/>
            <person name="Kim K.M."/>
            <person name="Shin Y."/>
            <person name="Jung M."/>
            <person name="Lee S.J."/>
            <person name="Yim H.S."/>
            <person name="Lee J.H."/>
            <person name="Bhattacharya D."/>
            <person name="Yoon H.S."/>
        </authorList>
    </citation>
    <scope>NUCLEOTIDE SEQUENCE [LARGE SCALE GENOMIC DNA]</scope>
    <source>
        <strain evidence="2 3">SKKU-2015</strain>
        <tissue evidence="2">Whole body</tissue>
    </source>
</reference>
<keyword evidence="3" id="KW-1185">Reference proteome</keyword>
<feature type="region of interest" description="Disordered" evidence="1">
    <location>
        <begin position="31"/>
        <end position="55"/>
    </location>
</feature>
<proteinExistence type="predicted"/>
<dbReference type="Proteomes" id="UP000247409">
    <property type="component" value="Unassembled WGS sequence"/>
</dbReference>
<organism evidence="2 3">
    <name type="scientific">Gracilariopsis chorda</name>
    <dbReference type="NCBI Taxonomy" id="448386"/>
    <lineage>
        <taxon>Eukaryota</taxon>
        <taxon>Rhodophyta</taxon>
        <taxon>Florideophyceae</taxon>
        <taxon>Rhodymeniophycidae</taxon>
        <taxon>Gracilariales</taxon>
        <taxon>Gracilariaceae</taxon>
        <taxon>Gracilariopsis</taxon>
    </lineage>
</organism>
<evidence type="ECO:0000256" key="1">
    <source>
        <dbReference type="SAM" id="MobiDB-lite"/>
    </source>
</evidence>
<name>A0A2V3ITC9_9FLOR</name>
<sequence length="55" mass="5893">MQIGCIAGAVQQMGGISQVLQAKRDRVLSKTRARGHEAGGKEVLEVSGVEEKKEK</sequence>
<dbReference type="EMBL" id="NBIV01000093">
    <property type="protein sequence ID" value="PXF44370.1"/>
    <property type="molecule type" value="Genomic_DNA"/>
</dbReference>
<comment type="caution">
    <text evidence="2">The sequence shown here is derived from an EMBL/GenBank/DDBJ whole genome shotgun (WGS) entry which is preliminary data.</text>
</comment>
<evidence type="ECO:0000313" key="3">
    <source>
        <dbReference type="Proteomes" id="UP000247409"/>
    </source>
</evidence>
<evidence type="ECO:0000313" key="2">
    <source>
        <dbReference type="EMBL" id="PXF44370.1"/>
    </source>
</evidence>